<dbReference type="GeneID" id="60682650"/>
<dbReference type="Gene3D" id="3.40.630.30">
    <property type="match status" value="1"/>
</dbReference>
<evidence type="ECO:0000256" key="1">
    <source>
        <dbReference type="ARBA" id="ARBA00022679"/>
    </source>
</evidence>
<feature type="domain" description="N-acetyltransferase" evidence="3">
    <location>
        <begin position="10"/>
        <end position="157"/>
    </location>
</feature>
<evidence type="ECO:0000259" key="3">
    <source>
        <dbReference type="PROSITE" id="PS51186"/>
    </source>
</evidence>
<dbReference type="AlphaFoldDB" id="A0A368NW60"/>
<name>A0A368NW60_AGRVI</name>
<dbReference type="PROSITE" id="PS51186">
    <property type="entry name" value="GNAT"/>
    <property type="match status" value="1"/>
</dbReference>
<keyword evidence="2" id="KW-0012">Acyltransferase</keyword>
<accession>A0A368NW60</accession>
<evidence type="ECO:0000313" key="4">
    <source>
        <dbReference type="EMBL" id="KAA3525859.1"/>
    </source>
</evidence>
<dbReference type="CDD" id="cd04301">
    <property type="entry name" value="NAT_SF"/>
    <property type="match status" value="1"/>
</dbReference>
<dbReference type="RefSeq" id="WP_114386595.1">
    <property type="nucleotide sequence ID" value="NZ_CP055265.1"/>
</dbReference>
<dbReference type="InterPro" id="IPR050832">
    <property type="entry name" value="Bact_Acetyltransf"/>
</dbReference>
<sequence length="161" mass="17623">MSMNISSLAITIEPPRQPDVIRLLDLSDAYMAALYPAESNHLLDVSSLEKPDVHFFVARHEGQVVGCAAIVEAGDGTAEIKRMFVDPQSRGLSLGKKLMAALEDQAKKLGLEALRLETGISQPEAIGLYRKAGFQEIPPFGSYRPDPLSLFMEKRLENPSA</sequence>
<dbReference type="InterPro" id="IPR000182">
    <property type="entry name" value="GNAT_dom"/>
</dbReference>
<dbReference type="OrthoDB" id="9803233at2"/>
<dbReference type="Pfam" id="PF00583">
    <property type="entry name" value="Acetyltransf_1"/>
    <property type="match status" value="1"/>
</dbReference>
<dbReference type="InterPro" id="IPR016181">
    <property type="entry name" value="Acyl_CoA_acyltransferase"/>
</dbReference>
<dbReference type="PANTHER" id="PTHR43877:SF2">
    <property type="entry name" value="AMINOALKYLPHOSPHONATE N-ACETYLTRANSFERASE-RELATED"/>
    <property type="match status" value="1"/>
</dbReference>
<comment type="caution">
    <text evidence="4">The sequence shown here is derived from an EMBL/GenBank/DDBJ whole genome shotgun (WGS) entry which is preliminary data.</text>
</comment>
<dbReference type="Proteomes" id="UP000436911">
    <property type="component" value="Unassembled WGS sequence"/>
</dbReference>
<reference evidence="4 5" key="1">
    <citation type="submission" date="2018-08" db="EMBL/GenBank/DDBJ databases">
        <title>Genome sequencing of Agrobacterium vitis strain ICMP 10754.</title>
        <authorList>
            <person name="Visnovsky S.B."/>
            <person name="Pitman A.R."/>
        </authorList>
    </citation>
    <scope>NUCLEOTIDE SEQUENCE [LARGE SCALE GENOMIC DNA]</scope>
    <source>
        <strain evidence="4 5">ICMP 10754</strain>
    </source>
</reference>
<organism evidence="4 5">
    <name type="scientific">Agrobacterium vitis</name>
    <name type="common">Rhizobium vitis</name>
    <dbReference type="NCBI Taxonomy" id="373"/>
    <lineage>
        <taxon>Bacteria</taxon>
        <taxon>Pseudomonadati</taxon>
        <taxon>Pseudomonadota</taxon>
        <taxon>Alphaproteobacteria</taxon>
        <taxon>Hyphomicrobiales</taxon>
        <taxon>Rhizobiaceae</taxon>
        <taxon>Rhizobium/Agrobacterium group</taxon>
        <taxon>Agrobacterium</taxon>
    </lineage>
</organism>
<dbReference type="EMBL" id="QUSG01000009">
    <property type="protein sequence ID" value="KAA3525859.1"/>
    <property type="molecule type" value="Genomic_DNA"/>
</dbReference>
<dbReference type="GO" id="GO:0016747">
    <property type="term" value="F:acyltransferase activity, transferring groups other than amino-acyl groups"/>
    <property type="evidence" value="ECO:0007669"/>
    <property type="project" value="InterPro"/>
</dbReference>
<evidence type="ECO:0000313" key="5">
    <source>
        <dbReference type="Proteomes" id="UP000436911"/>
    </source>
</evidence>
<dbReference type="SUPFAM" id="SSF55729">
    <property type="entry name" value="Acyl-CoA N-acyltransferases (Nat)"/>
    <property type="match status" value="1"/>
</dbReference>
<proteinExistence type="predicted"/>
<evidence type="ECO:0000256" key="2">
    <source>
        <dbReference type="ARBA" id="ARBA00023315"/>
    </source>
</evidence>
<keyword evidence="1 4" id="KW-0808">Transferase</keyword>
<gene>
    <name evidence="4" type="ORF">DXT89_17585</name>
</gene>
<dbReference type="PANTHER" id="PTHR43877">
    <property type="entry name" value="AMINOALKYLPHOSPHONATE N-ACETYLTRANSFERASE-RELATED-RELATED"/>
    <property type="match status" value="1"/>
</dbReference>
<protein>
    <submittedName>
        <fullName evidence="4">GNAT family N-acetyltransferase</fullName>
    </submittedName>
</protein>